<keyword evidence="5" id="KW-1185">Reference proteome</keyword>
<keyword evidence="2" id="KW-0472">Membrane</keyword>
<dbReference type="InterPro" id="IPR009936">
    <property type="entry name" value="DUF1468"/>
</dbReference>
<feature type="transmembrane region" description="Helical" evidence="2">
    <location>
        <begin position="51"/>
        <end position="73"/>
    </location>
</feature>
<evidence type="ECO:0000313" key="4">
    <source>
        <dbReference type="EMBL" id="RNE62079.1"/>
    </source>
</evidence>
<evidence type="ECO:0000313" key="5">
    <source>
        <dbReference type="Proteomes" id="UP000279859"/>
    </source>
</evidence>
<evidence type="ECO:0000256" key="1">
    <source>
        <dbReference type="SAM" id="MobiDB-lite"/>
    </source>
</evidence>
<proteinExistence type="predicted"/>
<dbReference type="AlphaFoldDB" id="A0A3M8LAV5"/>
<feature type="transmembrane region" description="Helical" evidence="2">
    <location>
        <begin position="79"/>
        <end position="97"/>
    </location>
</feature>
<keyword evidence="2" id="KW-1133">Transmembrane helix</keyword>
<reference evidence="4 5" key="1">
    <citation type="submission" date="2018-11" db="EMBL/GenBank/DDBJ databases">
        <title>Cryobacterium sp. nov., isolated from rhizosphere soil of lettuce.</title>
        <authorList>
            <person name="Wang Y."/>
        </authorList>
    </citation>
    <scope>NUCLEOTIDE SEQUENCE [LARGE SCALE GENOMIC DNA]</scope>
    <source>
        <strain evidence="4 5">NEAU-85</strain>
    </source>
</reference>
<comment type="caution">
    <text evidence="4">The sequence shown here is derived from an EMBL/GenBank/DDBJ whole genome shotgun (WGS) entry which is preliminary data.</text>
</comment>
<evidence type="ECO:0000256" key="2">
    <source>
        <dbReference type="SAM" id="Phobius"/>
    </source>
</evidence>
<dbReference type="Proteomes" id="UP000279859">
    <property type="component" value="Unassembled WGS sequence"/>
</dbReference>
<protein>
    <submittedName>
        <fullName evidence="4">Tripartite tricarboxylate transporter TctB family protein</fullName>
    </submittedName>
</protein>
<keyword evidence="2" id="KW-0812">Transmembrane</keyword>
<organism evidence="4 5">
    <name type="scientific">Cryobacterium tepidiphilum</name>
    <dbReference type="NCBI Taxonomy" id="2486026"/>
    <lineage>
        <taxon>Bacteria</taxon>
        <taxon>Bacillati</taxon>
        <taxon>Actinomycetota</taxon>
        <taxon>Actinomycetes</taxon>
        <taxon>Micrococcales</taxon>
        <taxon>Microbacteriaceae</taxon>
        <taxon>Cryobacterium</taxon>
    </lineage>
</organism>
<gene>
    <name evidence="4" type="ORF">EEJ31_09135</name>
</gene>
<dbReference type="Pfam" id="PF07331">
    <property type="entry name" value="TctB"/>
    <property type="match status" value="1"/>
</dbReference>
<evidence type="ECO:0000259" key="3">
    <source>
        <dbReference type="Pfam" id="PF07331"/>
    </source>
</evidence>
<feature type="region of interest" description="Disordered" evidence="1">
    <location>
        <begin position="1"/>
        <end position="35"/>
    </location>
</feature>
<feature type="transmembrane region" description="Helical" evidence="2">
    <location>
        <begin position="161"/>
        <end position="183"/>
    </location>
</feature>
<accession>A0A3M8LAV5</accession>
<name>A0A3M8LAV5_9MICO</name>
<sequence>MRRLQADGFSMAKGTRVLPDSPHPATDIVDAPPSRPADSAGYRRLELGVQAFFFIVAIVTALNSLDLGLMVAFGPGPGFFPFYLSIAMGLLVLAWIVQSRRAIRSGAAGDTAIDEAIDYPHVVTVIVSLIVLAALMGVLGYQIAMFLFLYFHLAIRAKRTWYTSLIIALAGSVGVFHVFTDLLSVTLPLSMFGFLNTIGL</sequence>
<feature type="domain" description="DUF1468" evidence="3">
    <location>
        <begin position="51"/>
        <end position="188"/>
    </location>
</feature>
<feature type="transmembrane region" description="Helical" evidence="2">
    <location>
        <begin position="122"/>
        <end position="155"/>
    </location>
</feature>
<dbReference type="EMBL" id="RDSR01000014">
    <property type="protein sequence ID" value="RNE62079.1"/>
    <property type="molecule type" value="Genomic_DNA"/>
</dbReference>